<dbReference type="InterPro" id="IPR050863">
    <property type="entry name" value="CenT-Element_Derived"/>
</dbReference>
<organism evidence="3 4">
    <name type="scientific">Branchiostoma lanceolatum</name>
    <name type="common">Common lancelet</name>
    <name type="synonym">Amphioxus lanceolatum</name>
    <dbReference type="NCBI Taxonomy" id="7740"/>
    <lineage>
        <taxon>Eukaryota</taxon>
        <taxon>Metazoa</taxon>
        <taxon>Chordata</taxon>
        <taxon>Cephalochordata</taxon>
        <taxon>Leptocardii</taxon>
        <taxon>Amphioxiformes</taxon>
        <taxon>Branchiostomatidae</taxon>
        <taxon>Branchiostoma</taxon>
    </lineage>
</organism>
<accession>A0A8J9Z400</accession>
<gene>
    <name evidence="3" type="primary">JRKL</name>
    <name evidence="3" type="ORF">BLAG_LOCUS8610</name>
</gene>
<dbReference type="PANTHER" id="PTHR19303:SF74">
    <property type="entry name" value="POGO TRANSPOSABLE ELEMENT WITH KRAB DOMAIN"/>
    <property type="match status" value="1"/>
</dbReference>
<evidence type="ECO:0000313" key="4">
    <source>
        <dbReference type="Proteomes" id="UP000838412"/>
    </source>
</evidence>
<proteinExistence type="predicted"/>
<feature type="compositionally biased region" description="Basic and acidic residues" evidence="1">
    <location>
        <begin position="96"/>
        <end position="110"/>
    </location>
</feature>
<dbReference type="Gene3D" id="1.10.10.60">
    <property type="entry name" value="Homeodomain-like"/>
    <property type="match status" value="1"/>
</dbReference>
<dbReference type="GO" id="GO:0005634">
    <property type="term" value="C:nucleus"/>
    <property type="evidence" value="ECO:0007669"/>
    <property type="project" value="TreeGrafter"/>
</dbReference>
<dbReference type="InterPro" id="IPR009057">
    <property type="entry name" value="Homeodomain-like_sf"/>
</dbReference>
<evidence type="ECO:0000313" key="3">
    <source>
        <dbReference type="EMBL" id="CAH1246663.1"/>
    </source>
</evidence>
<feature type="compositionally biased region" description="Polar residues" evidence="1">
    <location>
        <begin position="430"/>
        <end position="445"/>
    </location>
</feature>
<dbReference type="PANTHER" id="PTHR19303">
    <property type="entry name" value="TRANSPOSON"/>
    <property type="match status" value="1"/>
</dbReference>
<feature type="region of interest" description="Disordered" evidence="1">
    <location>
        <begin position="96"/>
        <end position="115"/>
    </location>
</feature>
<dbReference type="InterPro" id="IPR004875">
    <property type="entry name" value="DDE_SF_endonuclease_dom"/>
</dbReference>
<dbReference type="EMBL" id="OV696700">
    <property type="protein sequence ID" value="CAH1246663.1"/>
    <property type="molecule type" value="Genomic_DNA"/>
</dbReference>
<dbReference type="Pfam" id="PF03184">
    <property type="entry name" value="DDE_1"/>
    <property type="match status" value="1"/>
</dbReference>
<feature type="domain" description="DDE-1" evidence="2">
    <location>
        <begin position="210"/>
        <end position="294"/>
    </location>
</feature>
<dbReference type="GO" id="GO:0003677">
    <property type="term" value="F:DNA binding"/>
    <property type="evidence" value="ECO:0007669"/>
    <property type="project" value="TreeGrafter"/>
</dbReference>
<reference evidence="3" key="1">
    <citation type="submission" date="2022-01" db="EMBL/GenBank/DDBJ databases">
        <authorList>
            <person name="Braso-Vives M."/>
        </authorList>
    </citation>
    <scope>NUCLEOTIDE SEQUENCE</scope>
</reference>
<evidence type="ECO:0000259" key="2">
    <source>
        <dbReference type="Pfam" id="PF03184"/>
    </source>
</evidence>
<dbReference type="OrthoDB" id="10031330at2759"/>
<dbReference type="AlphaFoldDB" id="A0A8J9Z400"/>
<dbReference type="SUPFAM" id="SSF46689">
    <property type="entry name" value="Homeodomain-like"/>
    <property type="match status" value="1"/>
</dbReference>
<name>A0A8J9Z400_BRALA</name>
<keyword evidence="4" id="KW-1185">Reference proteome</keyword>
<feature type="region of interest" description="Disordered" evidence="1">
    <location>
        <begin position="430"/>
        <end position="464"/>
    </location>
</feature>
<protein>
    <submittedName>
        <fullName evidence="3">JRKL protein</fullName>
    </submittedName>
</protein>
<evidence type="ECO:0000256" key="1">
    <source>
        <dbReference type="SAM" id="MobiDB-lite"/>
    </source>
</evidence>
<dbReference type="Proteomes" id="UP000838412">
    <property type="component" value="Chromosome 15"/>
</dbReference>
<sequence>MSDRHRRYREWEESDMQEAIRMIAEQSKSVYAAAKALNIPRVTLHDRFNQRHGDKVGRPPKLSAEDETALVQYSMYMATKGFPLTAGVMKALAKEVDKESSKQRGEEPRFGGKTPGKKWWKSFRLRHPEISLRTPDSLDRARAAMSNKNVVADHFKKLGDIIDQHNLSERPYLIYNADETGMALDARRSRVIVPTASKRAPAVKSGSRDHITVMACVSAGGGVIPPMIVYDRALPSGLFSDGGPSGAVYAHSDSGYMTRELFEKWFFCIFLPHCHKARPLLLILDQATCHLSLKQDVPETVDTDSHTVDGEGEIASGTVNSEAETVDNEAQPTVTDDTVDSPTHLLFHITCDSSDSEKLFKFLPRGRIKKDIREHVTIGRRETSDLRLNHPQASRDLLHITPTISLESSLGSGSATQFFILGSSVNVNMGAQGSDAPQQGPPNTTDSRKGEAKAIQESGEGDSQMSVSFSHLMYSVDSMTVFRVGFPHAADGEKDVVLQEVLRLFQYLLQKAHPY</sequence>